<accession>A0ABT7IF71</accession>
<protein>
    <submittedName>
        <fullName evidence="7">NINE protein</fullName>
    </submittedName>
</protein>
<keyword evidence="3 5" id="KW-1133">Transmembrane helix</keyword>
<proteinExistence type="predicted"/>
<keyword evidence="2 5" id="KW-0812">Transmembrane</keyword>
<name>A0ABT7IF71_9GAMM</name>
<comment type="subcellular location">
    <subcellularLocation>
        <location evidence="1">Membrane</location>
        <topology evidence="1">Multi-pass membrane protein</topology>
    </subcellularLocation>
</comment>
<dbReference type="InterPro" id="IPR007829">
    <property type="entry name" value="TM2"/>
</dbReference>
<dbReference type="InterPro" id="IPR050932">
    <property type="entry name" value="TM2D1-3-like"/>
</dbReference>
<evidence type="ECO:0000259" key="6">
    <source>
        <dbReference type="Pfam" id="PF05154"/>
    </source>
</evidence>
<keyword evidence="8" id="KW-1185">Reference proteome</keyword>
<feature type="domain" description="TM2" evidence="6">
    <location>
        <begin position="71"/>
        <end position="119"/>
    </location>
</feature>
<evidence type="ECO:0000313" key="8">
    <source>
        <dbReference type="Proteomes" id="UP001227964"/>
    </source>
</evidence>
<comment type="caution">
    <text evidence="7">The sequence shown here is derived from an EMBL/GenBank/DDBJ whole genome shotgun (WGS) entry which is preliminary data.</text>
</comment>
<feature type="transmembrane region" description="Helical" evidence="5">
    <location>
        <begin position="12"/>
        <end position="29"/>
    </location>
</feature>
<organism evidence="7 8">
    <name type="scientific">Marinobacter azerbaijanicus</name>
    <dbReference type="NCBI Taxonomy" id="3050455"/>
    <lineage>
        <taxon>Bacteria</taxon>
        <taxon>Pseudomonadati</taxon>
        <taxon>Pseudomonadota</taxon>
        <taxon>Gammaproteobacteria</taxon>
        <taxon>Pseudomonadales</taxon>
        <taxon>Marinobacteraceae</taxon>
        <taxon>Marinobacter</taxon>
    </lineage>
</organism>
<dbReference type="RefSeq" id="WP_285392099.1">
    <property type="nucleotide sequence ID" value="NZ_JASSVS010000009.1"/>
</dbReference>
<evidence type="ECO:0000256" key="5">
    <source>
        <dbReference type="SAM" id="Phobius"/>
    </source>
</evidence>
<dbReference type="EMBL" id="JASSVS010000009">
    <property type="protein sequence ID" value="MDL0432817.1"/>
    <property type="molecule type" value="Genomic_DNA"/>
</dbReference>
<sequence>METNQDTHSKLIGYLLWIFGFLGAHRFYYGKPITGTIWFFTLGLLFIGWIIDLFLIPAMDREADIRYEAGEVSYNISWILLTFIGVLGIHRMYMGKWITGIIYLLTGGLFLLGVLYDFWTLNDQISQRNREKRFG</sequence>
<evidence type="ECO:0000256" key="2">
    <source>
        <dbReference type="ARBA" id="ARBA00022692"/>
    </source>
</evidence>
<reference evidence="7 8" key="1">
    <citation type="submission" date="2023-06" db="EMBL/GenBank/DDBJ databases">
        <title>Marinobacter azerbaijanicus a moderately halophilic, isolated from Urmia Lake in Azerbaijan region of Iran.</title>
        <authorList>
            <person name="Sanchez-Porro C."/>
            <person name="Aghdam E.M."/>
            <person name="Saheb S.M."/>
            <person name="Tarhriz V."/>
            <person name="Kazemi E."/>
            <person name="Ammozegar M.A."/>
            <person name="Ventosa A."/>
            <person name="Hejazi M.S."/>
        </authorList>
    </citation>
    <scope>NUCLEOTIDE SEQUENCE [LARGE SCALE GENOMIC DNA]</scope>
    <source>
        <strain evidence="7 8">TBZ242</strain>
    </source>
</reference>
<dbReference type="Pfam" id="PF05154">
    <property type="entry name" value="TM2"/>
    <property type="match status" value="2"/>
</dbReference>
<feature type="transmembrane region" description="Helical" evidence="5">
    <location>
        <begin position="76"/>
        <end position="94"/>
    </location>
</feature>
<feature type="domain" description="TM2" evidence="6">
    <location>
        <begin position="7"/>
        <end position="54"/>
    </location>
</feature>
<evidence type="ECO:0000256" key="3">
    <source>
        <dbReference type="ARBA" id="ARBA00022989"/>
    </source>
</evidence>
<feature type="transmembrane region" description="Helical" evidence="5">
    <location>
        <begin position="100"/>
        <end position="119"/>
    </location>
</feature>
<dbReference type="PANTHER" id="PTHR21016">
    <property type="entry name" value="BETA-AMYLOID BINDING PROTEIN-RELATED"/>
    <property type="match status" value="1"/>
</dbReference>
<dbReference type="PANTHER" id="PTHR21016:SF25">
    <property type="entry name" value="TM2 DOMAIN-CONTAINING PROTEIN DDB_G0277895-RELATED"/>
    <property type="match status" value="1"/>
</dbReference>
<gene>
    <name evidence="7" type="ORF">QPM17_16865</name>
</gene>
<feature type="transmembrane region" description="Helical" evidence="5">
    <location>
        <begin position="35"/>
        <end position="55"/>
    </location>
</feature>
<evidence type="ECO:0000256" key="4">
    <source>
        <dbReference type="ARBA" id="ARBA00023136"/>
    </source>
</evidence>
<evidence type="ECO:0000313" key="7">
    <source>
        <dbReference type="EMBL" id="MDL0432817.1"/>
    </source>
</evidence>
<keyword evidence="4 5" id="KW-0472">Membrane</keyword>
<dbReference type="Proteomes" id="UP001227964">
    <property type="component" value="Unassembled WGS sequence"/>
</dbReference>
<evidence type="ECO:0000256" key="1">
    <source>
        <dbReference type="ARBA" id="ARBA00004141"/>
    </source>
</evidence>